<sequence>STEKWIVACAGFHDGPPEGNEDEIYKTIYAPAREKHFPYFEAALTKSTTGWYAGTSEPTHADVAIAEFLEFVSKLDKNADKLFEGFPLMEAQFKKFFELPAIKKRVAERPDAPY</sequence>
<evidence type="ECO:0000259" key="1">
    <source>
        <dbReference type="PROSITE" id="PS50405"/>
    </source>
</evidence>
<organism evidence="3 4">
    <name type="scientific">Pristionchus mayeri</name>
    <dbReference type="NCBI Taxonomy" id="1317129"/>
    <lineage>
        <taxon>Eukaryota</taxon>
        <taxon>Metazoa</taxon>
        <taxon>Ecdysozoa</taxon>
        <taxon>Nematoda</taxon>
        <taxon>Chromadorea</taxon>
        <taxon>Rhabditida</taxon>
        <taxon>Rhabditina</taxon>
        <taxon>Diplogasteromorpha</taxon>
        <taxon>Diplogasteroidea</taxon>
        <taxon>Neodiplogasteridae</taxon>
        <taxon>Pristionchus</taxon>
    </lineage>
</organism>
<dbReference type="InterPro" id="IPR010987">
    <property type="entry name" value="Glutathione-S-Trfase_C-like"/>
</dbReference>
<dbReference type="AlphaFoldDB" id="A0AAN5CCW3"/>
<dbReference type="PANTHER" id="PTHR11571:SF256">
    <property type="entry name" value="GST C-TERMINAL DOMAIN-CONTAINING PROTEIN-RELATED"/>
    <property type="match status" value="1"/>
</dbReference>
<dbReference type="InterPro" id="IPR004046">
    <property type="entry name" value="GST_C"/>
</dbReference>
<dbReference type="Gene3D" id="1.20.1050.10">
    <property type="match status" value="1"/>
</dbReference>
<dbReference type="PROSITE" id="PS50405">
    <property type="entry name" value="GST_CTER"/>
    <property type="match status" value="1"/>
</dbReference>
<evidence type="ECO:0000313" key="4">
    <source>
        <dbReference type="Proteomes" id="UP001328107"/>
    </source>
</evidence>
<proteinExistence type="predicted"/>
<accession>A0AAN5CCW3</accession>
<dbReference type="SUPFAM" id="SSF47616">
    <property type="entry name" value="GST C-terminal domain-like"/>
    <property type="match status" value="1"/>
</dbReference>
<dbReference type="Pfam" id="PF14497">
    <property type="entry name" value="GST_C_3"/>
    <property type="match status" value="1"/>
</dbReference>
<feature type="domain" description="GST C-terminal" evidence="1">
    <location>
        <begin position="1"/>
        <end position="114"/>
    </location>
</feature>
<comment type="caution">
    <text evidence="3">The sequence shown here is derived from an EMBL/GenBank/DDBJ whole genome shotgun (WGS) entry which is preliminary data.</text>
</comment>
<gene>
    <name evidence="2" type="ORF">PMAYCL1PPCAC_08115</name>
    <name evidence="3" type="ORF">PMAYCL1PPCAC_08119</name>
</gene>
<reference evidence="3" key="2">
    <citation type="submission" date="2023-06" db="EMBL/GenBank/DDBJ databases">
        <title>Genome assembly of Pristionchus species.</title>
        <authorList>
            <person name="Yoshida K."/>
            <person name="Sommer R.J."/>
        </authorList>
    </citation>
    <scope>NUCLEOTIDE SEQUENCE</scope>
    <source>
        <strain evidence="3 4">RS5460</strain>
    </source>
</reference>
<feature type="non-terminal residue" evidence="3">
    <location>
        <position position="1"/>
    </location>
</feature>
<evidence type="ECO:0000313" key="2">
    <source>
        <dbReference type="EMBL" id="GMR37920.1"/>
    </source>
</evidence>
<dbReference type="InterPro" id="IPR050213">
    <property type="entry name" value="GST_superfamily"/>
</dbReference>
<name>A0AAN5CCW3_9BILA</name>
<keyword evidence="4" id="KW-1185">Reference proteome</keyword>
<dbReference type="EMBL" id="BTRK01000002">
    <property type="protein sequence ID" value="GMR37924.1"/>
    <property type="molecule type" value="Genomic_DNA"/>
</dbReference>
<dbReference type="Proteomes" id="UP001328107">
    <property type="component" value="Unassembled WGS sequence"/>
</dbReference>
<reference evidence="4" key="1">
    <citation type="submission" date="2022-10" db="EMBL/GenBank/DDBJ databases">
        <title>Genome assembly of Pristionchus species.</title>
        <authorList>
            <person name="Yoshida K."/>
            <person name="Sommer R.J."/>
        </authorList>
    </citation>
    <scope>NUCLEOTIDE SEQUENCE [LARGE SCALE GENOMIC DNA]</scope>
    <source>
        <strain evidence="2 4">RS5460</strain>
    </source>
</reference>
<dbReference type="InterPro" id="IPR036282">
    <property type="entry name" value="Glutathione-S-Trfase_C_sf"/>
</dbReference>
<dbReference type="GO" id="GO:0004364">
    <property type="term" value="F:glutathione transferase activity"/>
    <property type="evidence" value="ECO:0007669"/>
    <property type="project" value="TreeGrafter"/>
</dbReference>
<evidence type="ECO:0000313" key="3">
    <source>
        <dbReference type="EMBL" id="GMR37924.1"/>
    </source>
</evidence>
<protein>
    <recommendedName>
        <fullName evidence="1">GST C-terminal domain-containing protein</fullName>
    </recommendedName>
</protein>
<dbReference type="GO" id="GO:0006749">
    <property type="term" value="P:glutathione metabolic process"/>
    <property type="evidence" value="ECO:0007669"/>
    <property type="project" value="TreeGrafter"/>
</dbReference>
<dbReference type="FunFam" id="1.20.1050.10:FF:000056">
    <property type="entry name" value="Glutathione S-transferase"/>
    <property type="match status" value="1"/>
</dbReference>
<dbReference type="PANTHER" id="PTHR11571">
    <property type="entry name" value="GLUTATHIONE S-TRANSFERASE"/>
    <property type="match status" value="1"/>
</dbReference>
<dbReference type="EMBL" id="BTRK01000002">
    <property type="protein sequence ID" value="GMR37920.1"/>
    <property type="molecule type" value="Genomic_DNA"/>
</dbReference>